<dbReference type="STRING" id="145388.A0A0D2MIN0"/>
<dbReference type="Proteomes" id="UP000054498">
    <property type="component" value="Unassembled WGS sequence"/>
</dbReference>
<dbReference type="PANTHER" id="PTHR10566:SF117">
    <property type="entry name" value="UNUSUAL PROTEIN KINASE-RELATED"/>
    <property type="match status" value="1"/>
</dbReference>
<dbReference type="KEGG" id="mng:MNEG_13098"/>
<dbReference type="RefSeq" id="XP_013893885.1">
    <property type="nucleotide sequence ID" value="XM_014038431.1"/>
</dbReference>
<dbReference type="InterPro" id="IPR050154">
    <property type="entry name" value="UbiB_kinase"/>
</dbReference>
<protein>
    <submittedName>
        <fullName evidence="2">Uncharacterized protein</fullName>
    </submittedName>
</protein>
<dbReference type="GO" id="GO:0009507">
    <property type="term" value="C:chloroplast"/>
    <property type="evidence" value="ECO:0007669"/>
    <property type="project" value="TreeGrafter"/>
</dbReference>
<name>A0A0D2MIN0_9CHLO</name>
<dbReference type="AlphaFoldDB" id="A0A0D2MIN0"/>
<dbReference type="PANTHER" id="PTHR10566">
    <property type="entry name" value="CHAPERONE-ACTIVITY OF BC1 COMPLEX CABC1 -RELATED"/>
    <property type="match status" value="1"/>
</dbReference>
<dbReference type="EMBL" id="KK103840">
    <property type="protein sequence ID" value="KIY94865.1"/>
    <property type="molecule type" value="Genomic_DNA"/>
</dbReference>
<evidence type="ECO:0000256" key="1">
    <source>
        <dbReference type="ARBA" id="ARBA00009670"/>
    </source>
</evidence>
<dbReference type="OrthoDB" id="427480at2759"/>
<evidence type="ECO:0000313" key="2">
    <source>
        <dbReference type="EMBL" id="KIY94865.1"/>
    </source>
</evidence>
<dbReference type="GeneID" id="25730526"/>
<reference evidence="2 3" key="1">
    <citation type="journal article" date="2013" name="BMC Genomics">
        <title>Reconstruction of the lipid metabolism for the microalga Monoraphidium neglectum from its genome sequence reveals characteristics suitable for biofuel production.</title>
        <authorList>
            <person name="Bogen C."/>
            <person name="Al-Dilaimi A."/>
            <person name="Albersmeier A."/>
            <person name="Wichmann J."/>
            <person name="Grundmann M."/>
            <person name="Rupp O."/>
            <person name="Lauersen K.J."/>
            <person name="Blifernez-Klassen O."/>
            <person name="Kalinowski J."/>
            <person name="Goesmann A."/>
            <person name="Mussgnug J.H."/>
            <person name="Kruse O."/>
        </authorList>
    </citation>
    <scope>NUCLEOTIDE SEQUENCE [LARGE SCALE GENOMIC DNA]</scope>
    <source>
        <strain evidence="2 3">SAG 48.87</strain>
    </source>
</reference>
<gene>
    <name evidence="2" type="ORF">MNEG_13098</name>
</gene>
<accession>A0A0D2MIN0</accession>
<organism evidence="2 3">
    <name type="scientific">Monoraphidium neglectum</name>
    <dbReference type="NCBI Taxonomy" id="145388"/>
    <lineage>
        <taxon>Eukaryota</taxon>
        <taxon>Viridiplantae</taxon>
        <taxon>Chlorophyta</taxon>
        <taxon>core chlorophytes</taxon>
        <taxon>Chlorophyceae</taxon>
        <taxon>CS clade</taxon>
        <taxon>Sphaeropleales</taxon>
        <taxon>Selenastraceae</taxon>
        <taxon>Monoraphidium</taxon>
    </lineage>
</organism>
<keyword evidence="3" id="KW-1185">Reference proteome</keyword>
<evidence type="ECO:0000313" key="3">
    <source>
        <dbReference type="Proteomes" id="UP000054498"/>
    </source>
</evidence>
<sequence>MSLQMREVRSRMEKDEKLGALMAGFRGSNLDDADFARSDTSMRFMEVEGDAGEQLPLEYDPAAISAYWWVAPAAAAGRRSGGGRRLGTSGWLAAALKDLEMDVRPVSVVRRIVQLIGIAGSFLTGILTDVATDKVKANEVKRAIELREIVTSLGPAYIKLGQALSIRPDLLSPAAMGELQKLCDKVPSFDSRIAMQVGQREGREV</sequence>
<proteinExistence type="inferred from homology"/>
<comment type="similarity">
    <text evidence="1">Belongs to the protein kinase superfamily. ADCK protein kinase family.</text>
</comment>